<sequence length="258" mass="29862">MSTLKEPLVIGPTVGDYTYTNAPKLARLGPHRFMIPANYFTDQIGPDFQGGMLMELVWPKLEAAPPGRIREMNRSEQNHLIQANFDYIDRRPLQEAMDSMIKRSGDDPIQRQDPTDNISHRTRGEDVLGLERWYVSEADKARYLKLIEGQRDRYAWPVDPLSIEDWFVRRDTQGHVLTFIRCPPRARPDGLIIQGARLVKDGNPRVPQCSHTFSMPEYGAAVDMHYPRVLMRDWARIEARYRELMAKFHIGIDTKGEQ</sequence>
<comment type="caution">
    <text evidence="1">The sequence shown here is derived from an EMBL/GenBank/DDBJ whole genome shotgun (WGS) entry which is preliminary data.</text>
</comment>
<dbReference type="CDD" id="cd20897">
    <property type="entry name" value="Smlt3025-like"/>
    <property type="match status" value="1"/>
</dbReference>
<accession>A0A3M2HNS0</accession>
<evidence type="ECO:0000313" key="1">
    <source>
        <dbReference type="EMBL" id="RMH87897.1"/>
    </source>
</evidence>
<reference evidence="1 2" key="1">
    <citation type="submission" date="2018-10" db="EMBL/GenBank/DDBJ databases">
        <title>Proposal of Lysobacter pythonis sp. nov. isolated from royal pythons (Python regius).</title>
        <authorList>
            <person name="Hans-Juergen B."/>
            <person name="Huptas C."/>
            <person name="Sandra B."/>
            <person name="Igor L."/>
            <person name="Joachim S."/>
            <person name="Siegfried S."/>
            <person name="Mareike W."/>
            <person name="Peter K."/>
        </authorList>
    </citation>
    <scope>NUCLEOTIDE SEQUENCE [LARGE SCALE GENOMIC DNA]</scope>
    <source>
        <strain evidence="1 2">4284/11</strain>
    </source>
</reference>
<name>A0A3M2HNS0_9GAMM</name>
<dbReference type="Proteomes" id="UP000275012">
    <property type="component" value="Unassembled WGS sequence"/>
</dbReference>
<proteinExistence type="predicted"/>
<evidence type="ECO:0000313" key="2">
    <source>
        <dbReference type="Proteomes" id="UP000275012"/>
    </source>
</evidence>
<gene>
    <name evidence="1" type="ORF">EBB59_12210</name>
</gene>
<dbReference type="AlphaFoldDB" id="A0A3M2HNS0"/>
<organism evidence="1 2">
    <name type="scientific">Solilutibacter pythonis</name>
    <dbReference type="NCBI Taxonomy" id="2483112"/>
    <lineage>
        <taxon>Bacteria</taxon>
        <taxon>Pseudomonadati</taxon>
        <taxon>Pseudomonadota</taxon>
        <taxon>Gammaproteobacteria</taxon>
        <taxon>Lysobacterales</taxon>
        <taxon>Lysobacteraceae</taxon>
        <taxon>Solilutibacter</taxon>
    </lineage>
</organism>
<protein>
    <submittedName>
        <fullName evidence="1">Uncharacterized protein</fullName>
    </submittedName>
</protein>
<dbReference type="EMBL" id="RFLY01000022">
    <property type="protein sequence ID" value="RMH87897.1"/>
    <property type="molecule type" value="Genomic_DNA"/>
</dbReference>
<keyword evidence="2" id="KW-1185">Reference proteome</keyword>
<dbReference type="InterPro" id="IPR049732">
    <property type="entry name" value="Smlt3025-like"/>
</dbReference>